<feature type="compositionally biased region" description="Polar residues" evidence="1">
    <location>
        <begin position="185"/>
        <end position="203"/>
    </location>
</feature>
<evidence type="ECO:0000313" key="2">
    <source>
        <dbReference type="EMBL" id="GAG94667.1"/>
    </source>
</evidence>
<proteinExistence type="predicted"/>
<accession>X1CNX6</accession>
<gene>
    <name evidence="2" type="ORF">S01H4_46889</name>
</gene>
<dbReference type="EMBL" id="BART01026253">
    <property type="protein sequence ID" value="GAG94667.1"/>
    <property type="molecule type" value="Genomic_DNA"/>
</dbReference>
<feature type="region of interest" description="Disordered" evidence="1">
    <location>
        <begin position="75"/>
        <end position="241"/>
    </location>
</feature>
<feature type="non-terminal residue" evidence="2">
    <location>
        <position position="241"/>
    </location>
</feature>
<reference evidence="2" key="1">
    <citation type="journal article" date="2014" name="Front. Microbiol.">
        <title>High frequency of phylogenetically diverse reductive dehalogenase-homologous genes in deep subseafloor sedimentary metagenomes.</title>
        <authorList>
            <person name="Kawai M."/>
            <person name="Futagami T."/>
            <person name="Toyoda A."/>
            <person name="Takaki Y."/>
            <person name="Nishi S."/>
            <person name="Hori S."/>
            <person name="Arai W."/>
            <person name="Tsubouchi T."/>
            <person name="Morono Y."/>
            <person name="Uchiyama I."/>
            <person name="Ito T."/>
            <person name="Fujiyama A."/>
            <person name="Inagaki F."/>
            <person name="Takami H."/>
        </authorList>
    </citation>
    <scope>NUCLEOTIDE SEQUENCE</scope>
    <source>
        <strain evidence="2">Expedition CK06-06</strain>
    </source>
</reference>
<feature type="compositionally biased region" description="Acidic residues" evidence="1">
    <location>
        <begin position="219"/>
        <end position="235"/>
    </location>
</feature>
<name>X1CNX6_9ZZZZ</name>
<organism evidence="2">
    <name type="scientific">marine sediment metagenome</name>
    <dbReference type="NCBI Taxonomy" id="412755"/>
    <lineage>
        <taxon>unclassified sequences</taxon>
        <taxon>metagenomes</taxon>
        <taxon>ecological metagenomes</taxon>
    </lineage>
</organism>
<sequence>MEEEKYYLVLTGELSEGQDREAAESALGRLLRMPPEKAGSLLRGKPSRIHKSLAGDKAQHLLKKVLACGVGCRLEPVSSEETSAPPADRQAPGMRGRPLGRKLKTQDETAPEPGSVQDTTDPEPGPAAELSGQDETDMTPAMEAGAVTSGSDMSEQLPEPDHSLELEFIEQKPAEAAETPADQATEPQTSREIPDSAQDSTADLSLEWKSMPTARAEPAEDEPADDEPAIEEPEQESPAVS</sequence>
<comment type="caution">
    <text evidence="2">The sequence shown here is derived from an EMBL/GenBank/DDBJ whole genome shotgun (WGS) entry which is preliminary data.</text>
</comment>
<evidence type="ECO:0000256" key="1">
    <source>
        <dbReference type="SAM" id="MobiDB-lite"/>
    </source>
</evidence>
<dbReference type="AlphaFoldDB" id="X1CNX6"/>
<protein>
    <submittedName>
        <fullName evidence="2">Uncharacterized protein</fullName>
    </submittedName>
</protein>
<feature type="compositionally biased region" description="Basic and acidic residues" evidence="1">
    <location>
        <begin position="159"/>
        <end position="175"/>
    </location>
</feature>